<feature type="compositionally biased region" description="Basic and acidic residues" evidence="15">
    <location>
        <begin position="843"/>
        <end position="862"/>
    </location>
</feature>
<dbReference type="PROSITE" id="PS00138">
    <property type="entry name" value="SUBTILASE_SER"/>
    <property type="match status" value="1"/>
</dbReference>
<accession>A0A0C9TID5</accession>
<comment type="subcellular location">
    <subcellularLocation>
        <location evidence="1">Membrane</location>
    </subcellularLocation>
</comment>
<dbReference type="InterPro" id="IPR036852">
    <property type="entry name" value="Peptidase_S8/S53_dom_sf"/>
</dbReference>
<feature type="compositionally biased region" description="Basic and acidic residues" evidence="15">
    <location>
        <begin position="684"/>
        <end position="695"/>
    </location>
</feature>
<keyword evidence="11" id="KW-0865">Zymogen</keyword>
<keyword evidence="3 14" id="KW-0645">Protease</keyword>
<gene>
    <name evidence="19" type="ORF">PAXINDRAFT_86027</name>
</gene>
<keyword evidence="8" id="KW-0106">Calcium</keyword>
<evidence type="ECO:0000256" key="11">
    <source>
        <dbReference type="ARBA" id="ARBA00023145"/>
    </source>
</evidence>
<dbReference type="PANTHER" id="PTHR42884">
    <property type="entry name" value="PROPROTEIN CONVERTASE SUBTILISIN/KEXIN-RELATED"/>
    <property type="match status" value="1"/>
</dbReference>
<feature type="region of interest" description="Disordered" evidence="15">
    <location>
        <begin position="657"/>
        <end position="714"/>
    </location>
</feature>
<feature type="signal peptide" evidence="17">
    <location>
        <begin position="1"/>
        <end position="18"/>
    </location>
</feature>
<feature type="domain" description="P/Homo B" evidence="18">
    <location>
        <begin position="492"/>
        <end position="639"/>
    </location>
</feature>
<evidence type="ECO:0000256" key="9">
    <source>
        <dbReference type="ARBA" id="ARBA00022989"/>
    </source>
</evidence>
<dbReference type="GO" id="GO:0007323">
    <property type="term" value="P:peptide pheromone maturation"/>
    <property type="evidence" value="ECO:0007669"/>
    <property type="project" value="UniProtKB-ARBA"/>
</dbReference>
<evidence type="ECO:0000256" key="4">
    <source>
        <dbReference type="ARBA" id="ARBA00022692"/>
    </source>
</evidence>
<feature type="transmembrane region" description="Helical" evidence="16">
    <location>
        <begin position="730"/>
        <end position="750"/>
    </location>
</feature>
<dbReference type="InterPro" id="IPR022398">
    <property type="entry name" value="Peptidase_S8_His-AS"/>
</dbReference>
<keyword evidence="12" id="KW-0325">Glycoprotein</keyword>
<organism evidence="19 20">
    <name type="scientific">Paxillus involutus ATCC 200175</name>
    <dbReference type="NCBI Taxonomy" id="664439"/>
    <lineage>
        <taxon>Eukaryota</taxon>
        <taxon>Fungi</taxon>
        <taxon>Dikarya</taxon>
        <taxon>Basidiomycota</taxon>
        <taxon>Agaricomycotina</taxon>
        <taxon>Agaricomycetes</taxon>
        <taxon>Agaricomycetidae</taxon>
        <taxon>Boletales</taxon>
        <taxon>Paxilineae</taxon>
        <taxon>Paxillaceae</taxon>
        <taxon>Paxillus</taxon>
    </lineage>
</organism>
<evidence type="ECO:0000313" key="20">
    <source>
        <dbReference type="Proteomes" id="UP000053647"/>
    </source>
</evidence>
<comment type="similarity">
    <text evidence="2">Belongs to the peptidase S8 family. Furin subfamily.</text>
</comment>
<dbReference type="PRINTS" id="PR00723">
    <property type="entry name" value="SUBTILISIN"/>
</dbReference>
<dbReference type="InterPro" id="IPR008979">
    <property type="entry name" value="Galactose-bd-like_sf"/>
</dbReference>
<dbReference type="InterPro" id="IPR015500">
    <property type="entry name" value="Peptidase_S8_subtilisin-rel"/>
</dbReference>
<feature type="chain" id="PRO_5002213757" description="P/Homo B domain-containing protein" evidence="17">
    <location>
        <begin position="19"/>
        <end position="880"/>
    </location>
</feature>
<dbReference type="PROSITE" id="PS51829">
    <property type="entry name" value="P_HOMO_B"/>
    <property type="match status" value="1"/>
</dbReference>
<keyword evidence="5 17" id="KW-0732">Signal</keyword>
<evidence type="ECO:0000259" key="18">
    <source>
        <dbReference type="PROSITE" id="PS51829"/>
    </source>
</evidence>
<dbReference type="InterPro" id="IPR002884">
    <property type="entry name" value="P_dom"/>
</dbReference>
<reference evidence="19 20" key="1">
    <citation type="submission" date="2014-06" db="EMBL/GenBank/DDBJ databases">
        <authorList>
            <consortium name="DOE Joint Genome Institute"/>
            <person name="Kuo A."/>
            <person name="Kohler A."/>
            <person name="Nagy L.G."/>
            <person name="Floudas D."/>
            <person name="Copeland A."/>
            <person name="Barry K.W."/>
            <person name="Cichocki N."/>
            <person name="Veneault-Fourrey C."/>
            <person name="LaButti K."/>
            <person name="Lindquist E.A."/>
            <person name="Lipzen A."/>
            <person name="Lundell T."/>
            <person name="Morin E."/>
            <person name="Murat C."/>
            <person name="Sun H."/>
            <person name="Tunlid A."/>
            <person name="Henrissat B."/>
            <person name="Grigoriev I.V."/>
            <person name="Hibbett D.S."/>
            <person name="Martin F."/>
            <person name="Nordberg H.P."/>
            <person name="Cantor M.N."/>
            <person name="Hua S.X."/>
        </authorList>
    </citation>
    <scope>NUCLEOTIDE SEQUENCE [LARGE SCALE GENOMIC DNA]</scope>
    <source>
        <strain evidence="19 20">ATCC 200175</strain>
    </source>
</reference>
<keyword evidence="4 16" id="KW-0812">Transmembrane</keyword>
<evidence type="ECO:0000256" key="2">
    <source>
        <dbReference type="ARBA" id="ARBA00005325"/>
    </source>
</evidence>
<dbReference type="Pfam" id="PF01483">
    <property type="entry name" value="P_proprotein"/>
    <property type="match status" value="1"/>
</dbReference>
<dbReference type="FunFam" id="2.60.120.260:FF:000026">
    <property type="entry name" value="proprotein convertase subtilisin/kexin type 7"/>
    <property type="match status" value="1"/>
</dbReference>
<evidence type="ECO:0000256" key="1">
    <source>
        <dbReference type="ARBA" id="ARBA00004370"/>
    </source>
</evidence>
<reference evidence="20" key="2">
    <citation type="submission" date="2015-01" db="EMBL/GenBank/DDBJ databases">
        <title>Evolutionary Origins and Diversification of the Mycorrhizal Mutualists.</title>
        <authorList>
            <consortium name="DOE Joint Genome Institute"/>
            <consortium name="Mycorrhizal Genomics Consortium"/>
            <person name="Kohler A."/>
            <person name="Kuo A."/>
            <person name="Nagy L.G."/>
            <person name="Floudas D."/>
            <person name="Copeland A."/>
            <person name="Barry K.W."/>
            <person name="Cichocki N."/>
            <person name="Veneault-Fourrey C."/>
            <person name="LaButti K."/>
            <person name="Lindquist E.A."/>
            <person name="Lipzen A."/>
            <person name="Lundell T."/>
            <person name="Morin E."/>
            <person name="Murat C."/>
            <person name="Riley R."/>
            <person name="Ohm R."/>
            <person name="Sun H."/>
            <person name="Tunlid A."/>
            <person name="Henrissat B."/>
            <person name="Grigoriev I.V."/>
            <person name="Hibbett D.S."/>
            <person name="Martin F."/>
        </authorList>
    </citation>
    <scope>NUCLEOTIDE SEQUENCE [LARGE SCALE GENOMIC DNA]</scope>
    <source>
        <strain evidence="20">ATCC 200175</strain>
    </source>
</reference>
<evidence type="ECO:0000256" key="5">
    <source>
        <dbReference type="ARBA" id="ARBA00022729"/>
    </source>
</evidence>
<feature type="compositionally biased region" description="Acidic residues" evidence="15">
    <location>
        <begin position="794"/>
        <end position="803"/>
    </location>
</feature>
<keyword evidence="6 14" id="KW-0378">Hydrolase</keyword>
<dbReference type="GO" id="GO:0004252">
    <property type="term" value="F:serine-type endopeptidase activity"/>
    <property type="evidence" value="ECO:0007669"/>
    <property type="project" value="UniProtKB-UniRule"/>
</dbReference>
<dbReference type="Gene3D" id="3.40.50.200">
    <property type="entry name" value="Peptidase S8/S53 domain"/>
    <property type="match status" value="1"/>
</dbReference>
<proteinExistence type="inferred from homology"/>
<evidence type="ECO:0000256" key="13">
    <source>
        <dbReference type="PIRSR" id="PIRSR615500-1"/>
    </source>
</evidence>
<dbReference type="Proteomes" id="UP000053647">
    <property type="component" value="Unassembled WGS sequence"/>
</dbReference>
<feature type="region of interest" description="Disordered" evidence="15">
    <location>
        <begin position="794"/>
        <end position="880"/>
    </location>
</feature>
<dbReference type="InterPro" id="IPR000209">
    <property type="entry name" value="Peptidase_S8/S53_dom"/>
</dbReference>
<evidence type="ECO:0000313" key="19">
    <source>
        <dbReference type="EMBL" id="KIJ10523.1"/>
    </source>
</evidence>
<feature type="active site" description="Charge relay system" evidence="13 14">
    <location>
        <position position="244"/>
    </location>
</feature>
<dbReference type="PROSITE" id="PS51892">
    <property type="entry name" value="SUBTILASE"/>
    <property type="match status" value="1"/>
</dbReference>
<dbReference type="GO" id="GO:0000139">
    <property type="term" value="C:Golgi membrane"/>
    <property type="evidence" value="ECO:0007669"/>
    <property type="project" value="TreeGrafter"/>
</dbReference>
<dbReference type="InterPro" id="IPR023828">
    <property type="entry name" value="Peptidase_S8_Ser-AS"/>
</dbReference>
<evidence type="ECO:0000256" key="14">
    <source>
        <dbReference type="PROSITE-ProRule" id="PRU01240"/>
    </source>
</evidence>
<dbReference type="FunFam" id="3.40.50.200:FF:000005">
    <property type="entry name" value="Proprotein convertase subtilisin/kexin type 7"/>
    <property type="match status" value="1"/>
</dbReference>
<evidence type="ECO:0000256" key="3">
    <source>
        <dbReference type="ARBA" id="ARBA00022670"/>
    </source>
</evidence>
<feature type="active site" description="Charge relay system" evidence="13 14">
    <location>
        <position position="416"/>
    </location>
</feature>
<feature type="active site" description="Charge relay system" evidence="13 14">
    <location>
        <position position="206"/>
    </location>
</feature>
<dbReference type="SUPFAM" id="SSF52743">
    <property type="entry name" value="Subtilisin-like"/>
    <property type="match status" value="1"/>
</dbReference>
<evidence type="ECO:0000256" key="15">
    <source>
        <dbReference type="SAM" id="MobiDB-lite"/>
    </source>
</evidence>
<evidence type="ECO:0000256" key="8">
    <source>
        <dbReference type="ARBA" id="ARBA00022837"/>
    </source>
</evidence>
<feature type="compositionally biased region" description="Polar residues" evidence="15">
    <location>
        <begin position="863"/>
        <end position="872"/>
    </location>
</feature>
<keyword evidence="20" id="KW-1185">Reference proteome</keyword>
<evidence type="ECO:0000256" key="10">
    <source>
        <dbReference type="ARBA" id="ARBA00023136"/>
    </source>
</evidence>
<evidence type="ECO:0000256" key="17">
    <source>
        <dbReference type="SAM" id="SignalP"/>
    </source>
</evidence>
<dbReference type="GO" id="GO:0005802">
    <property type="term" value="C:trans-Golgi network"/>
    <property type="evidence" value="ECO:0007669"/>
    <property type="project" value="TreeGrafter"/>
</dbReference>
<dbReference type="EMBL" id="KN819404">
    <property type="protein sequence ID" value="KIJ10523.1"/>
    <property type="molecule type" value="Genomic_DNA"/>
</dbReference>
<evidence type="ECO:0000256" key="7">
    <source>
        <dbReference type="ARBA" id="ARBA00022825"/>
    </source>
</evidence>
<dbReference type="Gene3D" id="2.60.120.260">
    <property type="entry name" value="Galactose-binding domain-like"/>
    <property type="match status" value="1"/>
</dbReference>
<keyword evidence="7 14" id="KW-0720">Serine protease</keyword>
<dbReference type="AlphaFoldDB" id="A0A0C9TID5"/>
<dbReference type="InterPro" id="IPR034182">
    <property type="entry name" value="Kexin/furin"/>
</dbReference>
<dbReference type="OrthoDB" id="300641at2759"/>
<dbReference type="CDD" id="cd04059">
    <property type="entry name" value="Peptidases_S8_Protein_convertases_Kexins_Furin-like"/>
    <property type="match status" value="1"/>
</dbReference>
<evidence type="ECO:0000256" key="12">
    <source>
        <dbReference type="ARBA" id="ARBA00023180"/>
    </source>
</evidence>
<sequence>MRLPFSLILVLLVHQSISSTPPLKRSYSTHDYFVLEHIPSLGGASLHECTSELGVELVDRVGELRDFWLVRSAKVFSTIQPRSTHDGVLARYKNLRSRAAAIDASPLQSRSDGHRHARRIISAINHFEEQLPRQRTKRAPPPIKPADSDSDPNSSAAIAARLGFVDPLFTQQWHIVNDEFPEHMMNVTAVWEMGITGRGVIASLVDDGLDYKSKDLAENFDAEHSYDFNDHTDLPTPVLSDDRHGTRCAGQIAAAKNDACGVGLAYGSKVAGIRILSGPITDVDEAAALNYGFQDVSIYSCSWGPPDDGKSMEGPGYLIQKAFLNGIQNGRDGKGSVFVFASGNGAGFGDQCNFDGYTNSIYSVTVSAVDYKGLHPYYSEPCAANMVVAYSSGSGKNIVTTDVGENVCSSSHGGTSAAAPNAAGVFTLALQARPDLTWRDIQHLCVQTAQVINPEDPDWEKTASGRPFSYKYGYGQLNGYAFVTAAQNWELVKPQAWFHPSAIRFDNGSLLEEEGEMTGGVPIVPGGVSSTFTVTEDMLQEHNLEAIEHLTIRVWISHTKRGDVEVELMSPNGVRSVLAAVRNQDHAHAGFRGWRFMTIKHWGENPIGDWTIKVSDQSNDKRNGTFHGWRLMFWGSAIDPSEAKTYVLPTNEFLLPSPEESESVEIPTPSSTKAHPKPTSGLPSDHDTAEGEADRPAFPGASASATPSMTPTPDEGWFSDMSNLVSNSKWFFGALGAVIVFGITAGIFFWRRRAKRRVAYSSLADDDLQMSTVSGSGARPRPRAKELYDAFGEVSDDDEEDVNEQTMLHPGGPLDEHQAARLGFHSEFLDDDDPASAEPTPLYRDDPEAGDQRHGLVSDERSTSPGSGSSWEHASETHSG</sequence>
<feature type="region of interest" description="Disordered" evidence="15">
    <location>
        <begin position="131"/>
        <end position="154"/>
    </location>
</feature>
<dbReference type="PROSITE" id="PS00137">
    <property type="entry name" value="SUBTILASE_HIS"/>
    <property type="match status" value="1"/>
</dbReference>
<evidence type="ECO:0000256" key="16">
    <source>
        <dbReference type="SAM" id="Phobius"/>
    </source>
</evidence>
<dbReference type="HOGENOM" id="CLU_002976_2_0_1"/>
<name>A0A0C9TID5_PAXIN</name>
<keyword evidence="10 16" id="KW-0472">Membrane</keyword>
<keyword evidence="9 16" id="KW-1133">Transmembrane helix</keyword>
<dbReference type="Pfam" id="PF00082">
    <property type="entry name" value="Peptidase_S8"/>
    <property type="match status" value="1"/>
</dbReference>
<dbReference type="PANTHER" id="PTHR42884:SF14">
    <property type="entry name" value="NEUROENDOCRINE CONVERTASE 1"/>
    <property type="match status" value="1"/>
</dbReference>
<dbReference type="SUPFAM" id="SSF49785">
    <property type="entry name" value="Galactose-binding domain-like"/>
    <property type="match status" value="1"/>
</dbReference>
<dbReference type="GO" id="GO:0016485">
    <property type="term" value="P:protein processing"/>
    <property type="evidence" value="ECO:0007669"/>
    <property type="project" value="TreeGrafter"/>
</dbReference>
<protein>
    <recommendedName>
        <fullName evidence="18">P/Homo B domain-containing protein</fullName>
    </recommendedName>
</protein>
<evidence type="ECO:0000256" key="6">
    <source>
        <dbReference type="ARBA" id="ARBA00022801"/>
    </source>
</evidence>